<gene>
    <name evidence="1" type="ORF">BaRGS_00027664</name>
</gene>
<comment type="caution">
    <text evidence="1">The sequence shown here is derived from an EMBL/GenBank/DDBJ whole genome shotgun (WGS) entry which is preliminary data.</text>
</comment>
<reference evidence="1 2" key="1">
    <citation type="journal article" date="2023" name="Sci. Data">
        <title>Genome assembly of the Korean intertidal mud-creeper Batillaria attramentaria.</title>
        <authorList>
            <person name="Patra A.K."/>
            <person name="Ho P.T."/>
            <person name="Jun S."/>
            <person name="Lee S.J."/>
            <person name="Kim Y."/>
            <person name="Won Y.J."/>
        </authorList>
    </citation>
    <scope>NUCLEOTIDE SEQUENCE [LARGE SCALE GENOMIC DNA]</scope>
    <source>
        <strain evidence="1">Wonlab-2016</strain>
    </source>
</reference>
<proteinExistence type="predicted"/>
<dbReference type="Proteomes" id="UP001519460">
    <property type="component" value="Unassembled WGS sequence"/>
</dbReference>
<organism evidence="1 2">
    <name type="scientific">Batillaria attramentaria</name>
    <dbReference type="NCBI Taxonomy" id="370345"/>
    <lineage>
        <taxon>Eukaryota</taxon>
        <taxon>Metazoa</taxon>
        <taxon>Spiralia</taxon>
        <taxon>Lophotrochozoa</taxon>
        <taxon>Mollusca</taxon>
        <taxon>Gastropoda</taxon>
        <taxon>Caenogastropoda</taxon>
        <taxon>Sorbeoconcha</taxon>
        <taxon>Cerithioidea</taxon>
        <taxon>Batillariidae</taxon>
        <taxon>Batillaria</taxon>
    </lineage>
</organism>
<protein>
    <submittedName>
        <fullName evidence="1">Uncharacterized protein</fullName>
    </submittedName>
</protein>
<feature type="non-terminal residue" evidence="1">
    <location>
        <position position="58"/>
    </location>
</feature>
<accession>A0ABD0K253</accession>
<evidence type="ECO:0000313" key="1">
    <source>
        <dbReference type="EMBL" id="KAK7481124.1"/>
    </source>
</evidence>
<sequence length="58" mass="6257">MKTIKRPVPLLVGTLCRANQSPRWPSLRHGGGDVLLPRRNDPVGLTEAAGRRTADVVG</sequence>
<dbReference type="AlphaFoldDB" id="A0ABD0K253"/>
<name>A0ABD0K253_9CAEN</name>
<evidence type="ECO:0000313" key="2">
    <source>
        <dbReference type="Proteomes" id="UP001519460"/>
    </source>
</evidence>
<dbReference type="EMBL" id="JACVVK020000267">
    <property type="protein sequence ID" value="KAK7481124.1"/>
    <property type="molecule type" value="Genomic_DNA"/>
</dbReference>
<keyword evidence="2" id="KW-1185">Reference proteome</keyword>